<dbReference type="GO" id="GO:0003700">
    <property type="term" value="F:DNA-binding transcription factor activity"/>
    <property type="evidence" value="ECO:0007669"/>
    <property type="project" value="TreeGrafter"/>
</dbReference>
<evidence type="ECO:0000313" key="8">
    <source>
        <dbReference type="Proteomes" id="UP000241647"/>
    </source>
</evidence>
<dbReference type="InterPro" id="IPR050109">
    <property type="entry name" value="HTH-type_TetR-like_transc_reg"/>
</dbReference>
<dbReference type="RefSeq" id="WP_063024491.1">
    <property type="nucleotide sequence ID" value="NZ_PYHS01000002.1"/>
</dbReference>
<dbReference type="PANTHER" id="PTHR30055">
    <property type="entry name" value="HTH-TYPE TRANSCRIPTIONAL REGULATOR RUTR"/>
    <property type="match status" value="1"/>
</dbReference>
<dbReference type="GO" id="GO:0000976">
    <property type="term" value="F:transcription cis-regulatory region binding"/>
    <property type="evidence" value="ECO:0007669"/>
    <property type="project" value="TreeGrafter"/>
</dbReference>
<feature type="region of interest" description="Disordered" evidence="5">
    <location>
        <begin position="1"/>
        <end position="26"/>
    </location>
</feature>
<dbReference type="PANTHER" id="PTHR30055:SF234">
    <property type="entry name" value="HTH-TYPE TRANSCRIPTIONAL REGULATOR BETI"/>
    <property type="match status" value="1"/>
</dbReference>
<feature type="domain" description="HTH tetR-type" evidence="6">
    <location>
        <begin position="32"/>
        <end position="93"/>
    </location>
</feature>
<evidence type="ECO:0000313" key="7">
    <source>
        <dbReference type="EMBL" id="PSR65276.1"/>
    </source>
</evidence>
<keyword evidence="1" id="KW-0805">Transcription regulation</keyword>
<dbReference type="AlphaFoldDB" id="A0A2T2ZC21"/>
<dbReference type="InterPro" id="IPR001647">
    <property type="entry name" value="HTH_TetR"/>
</dbReference>
<evidence type="ECO:0000259" key="6">
    <source>
        <dbReference type="PROSITE" id="PS50977"/>
    </source>
</evidence>
<dbReference type="EMBL" id="PYHS01000002">
    <property type="protein sequence ID" value="PSR65276.1"/>
    <property type="molecule type" value="Genomic_DNA"/>
</dbReference>
<evidence type="ECO:0000256" key="1">
    <source>
        <dbReference type="ARBA" id="ARBA00023015"/>
    </source>
</evidence>
<keyword evidence="3" id="KW-0804">Transcription</keyword>
<feature type="DNA-binding region" description="H-T-H motif" evidence="4">
    <location>
        <begin position="56"/>
        <end position="75"/>
    </location>
</feature>
<evidence type="ECO:0000256" key="5">
    <source>
        <dbReference type="SAM" id="MobiDB-lite"/>
    </source>
</evidence>
<comment type="caution">
    <text evidence="7">The sequence shown here is derived from an EMBL/GenBank/DDBJ whole genome shotgun (WGS) entry which is preliminary data.</text>
</comment>
<dbReference type="InterPro" id="IPR009057">
    <property type="entry name" value="Homeodomain-like_sf"/>
</dbReference>
<keyword evidence="2 4" id="KW-0238">DNA-binding</keyword>
<name>A0A2T2ZC21_9NOCA</name>
<protein>
    <submittedName>
        <fullName evidence="7">TetR/AcrR family transcriptional regulator</fullName>
    </submittedName>
</protein>
<reference evidence="7 8" key="1">
    <citation type="submission" date="2018-02" db="EMBL/GenBank/DDBJ databases">
        <title>8 Nocardia nova and 1 Nocardia cyriacigeorgica strain used for evolution to TMP-SMX.</title>
        <authorList>
            <person name="Mehta H."/>
            <person name="Weng J."/>
            <person name="Shamoo Y."/>
        </authorList>
    </citation>
    <scope>NUCLEOTIDE SEQUENCE [LARGE SCALE GENOMIC DNA]</scope>
    <source>
        <strain evidence="7 8">ATCC 33727</strain>
    </source>
</reference>
<organism evidence="7 8">
    <name type="scientific">Nocardia nova</name>
    <dbReference type="NCBI Taxonomy" id="37330"/>
    <lineage>
        <taxon>Bacteria</taxon>
        <taxon>Bacillati</taxon>
        <taxon>Actinomycetota</taxon>
        <taxon>Actinomycetes</taxon>
        <taxon>Mycobacteriales</taxon>
        <taxon>Nocardiaceae</taxon>
        <taxon>Nocardia</taxon>
    </lineage>
</organism>
<evidence type="ECO:0000256" key="4">
    <source>
        <dbReference type="PROSITE-ProRule" id="PRU00335"/>
    </source>
</evidence>
<gene>
    <name evidence="7" type="ORF">C8259_03720</name>
</gene>
<evidence type="ECO:0000256" key="3">
    <source>
        <dbReference type="ARBA" id="ARBA00023163"/>
    </source>
</evidence>
<dbReference type="Proteomes" id="UP000241647">
    <property type="component" value="Unassembled WGS sequence"/>
</dbReference>
<dbReference type="PROSITE" id="PS50977">
    <property type="entry name" value="HTH_TETR_2"/>
    <property type="match status" value="1"/>
</dbReference>
<dbReference type="Gene3D" id="1.10.357.10">
    <property type="entry name" value="Tetracycline Repressor, domain 2"/>
    <property type="match status" value="1"/>
</dbReference>
<proteinExistence type="predicted"/>
<dbReference type="SUPFAM" id="SSF46689">
    <property type="entry name" value="Homeodomain-like"/>
    <property type="match status" value="1"/>
</dbReference>
<accession>A0A2T2ZC21</accession>
<sequence>MTGGSPKGADSVVSGGRHLRRVANPARQARYDDEVKELIRATQEVMLRKGRTEVPTVAEIVRAAGVTNQAFYRHFRSRDDVIVATYEQGLLTLHSYLEHRVSKYSGVHDRIRAWIDGVLAQIEDARLSELSAVILWNVGRVARGDSEIEPVGFVRILDLLDTILADAGVVDHQRNALFVQTLVLGMTSRYHDSGTVPTAADREQLLRFCLGGIGIA</sequence>
<dbReference type="Pfam" id="PF00440">
    <property type="entry name" value="TetR_N"/>
    <property type="match status" value="1"/>
</dbReference>
<evidence type="ECO:0000256" key="2">
    <source>
        <dbReference type="ARBA" id="ARBA00023125"/>
    </source>
</evidence>